<proteinExistence type="predicted"/>
<keyword evidence="7" id="KW-1185">Reference proteome</keyword>
<dbReference type="EMBL" id="SWKR01000002">
    <property type="protein sequence ID" value="TKD51140.1"/>
    <property type="molecule type" value="Genomic_DNA"/>
</dbReference>
<keyword evidence="2 5" id="KW-0812">Transmembrane</keyword>
<dbReference type="PANTHER" id="PTHR30168">
    <property type="entry name" value="PUTATIVE MEMBRANE PROTEIN YPFJ"/>
    <property type="match status" value="1"/>
</dbReference>
<organism evidence="6 7">
    <name type="scientific">Sphingomonas baiyangensis</name>
    <dbReference type="NCBI Taxonomy" id="2572576"/>
    <lineage>
        <taxon>Bacteria</taxon>
        <taxon>Pseudomonadati</taxon>
        <taxon>Pseudomonadota</taxon>
        <taxon>Alphaproteobacteria</taxon>
        <taxon>Sphingomonadales</taxon>
        <taxon>Sphingomonadaceae</taxon>
        <taxon>Sphingomonas</taxon>
    </lineage>
</organism>
<keyword evidence="6" id="KW-0482">Metalloprotease</keyword>
<dbReference type="SUPFAM" id="SSF55486">
    <property type="entry name" value="Metalloproteases ('zincins'), catalytic domain"/>
    <property type="match status" value="1"/>
</dbReference>
<dbReference type="PANTHER" id="PTHR30168:SF0">
    <property type="entry name" value="INNER MEMBRANE PROTEIN"/>
    <property type="match status" value="1"/>
</dbReference>
<evidence type="ECO:0000256" key="1">
    <source>
        <dbReference type="ARBA" id="ARBA00004167"/>
    </source>
</evidence>
<dbReference type="AlphaFoldDB" id="A0A4U1L4G6"/>
<protein>
    <submittedName>
        <fullName evidence="6">Zinc metalloprotease</fullName>
    </submittedName>
</protein>
<dbReference type="OrthoDB" id="9774900at2"/>
<sequence length="294" mass="30611">MRLDDFDPSDNVRDLGSGGGGGGGFGLLGLLPLFLGRGMGCGGIGLIAVIALVYFSMSGGLGGLTGGGNPATRPEVSSGAGVCNTEERRFACQVLASTEQTWAALFSQQGGTYREPTLNFYQRGVNSGCGSATSAAGPFYCPPDQGIYLDTSFFDELATRYGAQGDFAQAYVIAHEVGHHIQNLTGTAQEVTRQQRALPEAEGNALSVRLELQADCYAGVWAAQNRSRLEPGDIEEGLTAANAIGDDTLQREAGGTVVPDSFTHGTSAQRMAWLRRGLQTGDPAACDSFSGPIG</sequence>
<gene>
    <name evidence="6" type="ORF">FBR43_10505</name>
</gene>
<dbReference type="GO" id="GO:0016020">
    <property type="term" value="C:membrane"/>
    <property type="evidence" value="ECO:0007669"/>
    <property type="project" value="UniProtKB-SubCell"/>
</dbReference>
<dbReference type="InterPro" id="IPR007343">
    <property type="entry name" value="Uncharacterised_pept_Zn_put"/>
</dbReference>
<dbReference type="RefSeq" id="WP_136943088.1">
    <property type="nucleotide sequence ID" value="NZ_SWKR01000002.1"/>
</dbReference>
<dbReference type="GO" id="GO:0006508">
    <property type="term" value="P:proteolysis"/>
    <property type="evidence" value="ECO:0007669"/>
    <property type="project" value="UniProtKB-KW"/>
</dbReference>
<keyword evidence="3 5" id="KW-1133">Transmembrane helix</keyword>
<evidence type="ECO:0000313" key="6">
    <source>
        <dbReference type="EMBL" id="TKD51140.1"/>
    </source>
</evidence>
<dbReference type="Pfam" id="PF04228">
    <property type="entry name" value="Zn_peptidase"/>
    <property type="match status" value="1"/>
</dbReference>
<evidence type="ECO:0000256" key="2">
    <source>
        <dbReference type="ARBA" id="ARBA00022692"/>
    </source>
</evidence>
<evidence type="ECO:0000256" key="4">
    <source>
        <dbReference type="ARBA" id="ARBA00023136"/>
    </source>
</evidence>
<reference evidence="6 7" key="1">
    <citation type="submission" date="2019-04" db="EMBL/GenBank/DDBJ databases">
        <authorList>
            <person name="Yang Y."/>
            <person name="Wei D."/>
        </authorList>
    </citation>
    <scope>NUCLEOTIDE SEQUENCE [LARGE SCALE GENOMIC DNA]</scope>
    <source>
        <strain evidence="6 7">L-1-4w-11</strain>
    </source>
</reference>
<evidence type="ECO:0000256" key="5">
    <source>
        <dbReference type="SAM" id="Phobius"/>
    </source>
</evidence>
<keyword evidence="6" id="KW-0378">Hydrolase</keyword>
<comment type="subcellular location">
    <subcellularLocation>
        <location evidence="1">Membrane</location>
        <topology evidence="1">Single-pass membrane protein</topology>
    </subcellularLocation>
</comment>
<evidence type="ECO:0000313" key="7">
    <source>
        <dbReference type="Proteomes" id="UP000309138"/>
    </source>
</evidence>
<evidence type="ECO:0000256" key="3">
    <source>
        <dbReference type="ARBA" id="ARBA00022989"/>
    </source>
</evidence>
<comment type="caution">
    <text evidence="6">The sequence shown here is derived from an EMBL/GenBank/DDBJ whole genome shotgun (WGS) entry which is preliminary data.</text>
</comment>
<feature type="transmembrane region" description="Helical" evidence="5">
    <location>
        <begin position="34"/>
        <end position="55"/>
    </location>
</feature>
<dbReference type="Proteomes" id="UP000309138">
    <property type="component" value="Unassembled WGS sequence"/>
</dbReference>
<accession>A0A4U1L4G6</accession>
<keyword evidence="4 5" id="KW-0472">Membrane</keyword>
<name>A0A4U1L4G6_9SPHN</name>
<keyword evidence="6" id="KW-0645">Protease</keyword>
<dbReference type="GO" id="GO:0008237">
    <property type="term" value="F:metallopeptidase activity"/>
    <property type="evidence" value="ECO:0007669"/>
    <property type="project" value="UniProtKB-KW"/>
</dbReference>